<dbReference type="SUPFAM" id="SSF50729">
    <property type="entry name" value="PH domain-like"/>
    <property type="match status" value="1"/>
</dbReference>
<evidence type="ECO:0000256" key="3">
    <source>
        <dbReference type="ARBA" id="ARBA00022658"/>
    </source>
</evidence>
<dbReference type="GO" id="GO:0008270">
    <property type="term" value="F:zinc ion binding"/>
    <property type="evidence" value="ECO:0007669"/>
    <property type="project" value="UniProtKB-KW"/>
</dbReference>
<dbReference type="Gene3D" id="2.30.29.30">
    <property type="entry name" value="Pleckstrin-homology domain (PH domain)/Phosphotyrosine-binding domain (PTB)"/>
    <property type="match status" value="1"/>
</dbReference>
<evidence type="ECO:0008006" key="19">
    <source>
        <dbReference type="Google" id="ProtNLM"/>
    </source>
</evidence>
<organism evidence="17 18">
    <name type="scientific">Patella caerulea</name>
    <name type="common">Rayed Mediterranean limpet</name>
    <dbReference type="NCBI Taxonomy" id="87958"/>
    <lineage>
        <taxon>Eukaryota</taxon>
        <taxon>Metazoa</taxon>
        <taxon>Spiralia</taxon>
        <taxon>Lophotrochozoa</taxon>
        <taxon>Mollusca</taxon>
        <taxon>Gastropoda</taxon>
        <taxon>Patellogastropoda</taxon>
        <taxon>Patelloidea</taxon>
        <taxon>Patellidae</taxon>
        <taxon>Patella</taxon>
    </lineage>
</organism>
<dbReference type="SMART" id="SM00033">
    <property type="entry name" value="CH"/>
    <property type="match status" value="1"/>
</dbReference>
<feature type="domain" description="SH3" evidence="12">
    <location>
        <begin position="612"/>
        <end position="675"/>
    </location>
</feature>
<evidence type="ECO:0000256" key="8">
    <source>
        <dbReference type="ARBA" id="ARBA00022999"/>
    </source>
</evidence>
<dbReference type="SMART" id="SM00252">
    <property type="entry name" value="SH2"/>
    <property type="match status" value="1"/>
</dbReference>
<evidence type="ECO:0000256" key="4">
    <source>
        <dbReference type="ARBA" id="ARBA00022723"/>
    </source>
</evidence>
<dbReference type="AlphaFoldDB" id="A0AAN8KJJ3"/>
<evidence type="ECO:0000256" key="2">
    <source>
        <dbReference type="ARBA" id="ARBA00022553"/>
    </source>
</evidence>
<dbReference type="InterPro" id="IPR001849">
    <property type="entry name" value="PH_domain"/>
</dbReference>
<sequence>MATDEWRMCAEWLVRCQILPEDHKANQANANAFDIAQALRDGVLICHLLNQLSPGCVELKDFSPRPQMSQFLCMKNIRTFLQTCKKTFGLQDKDLFQPLDLFDVKNFRKVIETLSKLSKTDIAISKFRGFPREARKENLEHPYYNDLELLADGFPPDNYGEHDDEDIYGNLQDLANENELVDQEDIYDIVSPDQDDTDDIYNDIMQLQGHNRRSSERSLGLPAPTCKREHCVKELIDTEKNYVDALEMIVVHFIKKLSNSLSIQDKEIMFLNIEKLHDIHRRMYDDLYETVLSANPKIADIFIRYKSELILYGAYCSNLPIAQERIDKLCESEMYRQKIQECERQANEGKFHLRDLLSVPMQRVLKYHLLLRELIKNTDKAHPERQPLENALEAMQDLSLYVNEVKRDNEALQLIEEIQTSIVDLKMPANTSLRDYGRFQKDGELKVLSHMESKVRNRHIFLFDKVMLMCRARSETYSFKDAIVLGEFKIDDSQPKNDNQSRSSKNWNWPFILFQKCQGTAYTFFAKTEESRQKWLDSIQMALDNTQPAAGQNFIMYTFEKPRECDVCGKLLRGIFFQGYLCQDSKKAVHKECIGKESQIKPPARPPRVGQVTVQKARARKAYTGQPPPNGHRALKFNVNDVIEILDKSNQIFWKGRFRGEEGHFLADCVDLTKTVTRKASYIDVKSSGASNGGFVMFDRQESTASHNGASTPSKALETYPWYVDAMERDIAHANLDGCQDGAFLIRKSINPARNGLLSLSIKYANAVRHIKLNENKGKFYLVENKLFDSVPKLVDYYQNTTLADSFPDVNTTLRYPYKDIASNDNPCAQTTGQRVICYARVQYDYAATSTSQVSLAAGDRIAVTSKNGNDKGWWKGKNLTSGRSGYFPLAYVIEDD</sequence>
<dbReference type="InterPro" id="IPR036028">
    <property type="entry name" value="SH3-like_dom_sf"/>
</dbReference>
<feature type="domain" description="SH2" evidence="11">
    <location>
        <begin position="722"/>
        <end position="818"/>
    </location>
</feature>
<keyword evidence="3" id="KW-0344">Guanine-nucleotide releasing factor</keyword>
<dbReference type="GO" id="GO:0035556">
    <property type="term" value="P:intracellular signal transduction"/>
    <property type="evidence" value="ECO:0007669"/>
    <property type="project" value="InterPro"/>
</dbReference>
<dbReference type="SUPFAM" id="SSF55550">
    <property type="entry name" value="SH2 domain"/>
    <property type="match status" value="1"/>
</dbReference>
<dbReference type="PANTHER" id="PTHR45818">
    <property type="entry name" value="PROTEIN VAV"/>
    <property type="match status" value="1"/>
</dbReference>
<dbReference type="Pfam" id="PF00130">
    <property type="entry name" value="C1_1"/>
    <property type="match status" value="1"/>
</dbReference>
<comment type="caution">
    <text evidence="17">The sequence shown here is derived from an EMBL/GenBank/DDBJ whole genome shotgun (WGS) entry which is preliminary data.</text>
</comment>
<dbReference type="CDD" id="cd01223">
    <property type="entry name" value="PH_Vav"/>
    <property type="match status" value="1"/>
</dbReference>
<keyword evidence="5" id="KW-0677">Repeat</keyword>
<dbReference type="InterPro" id="IPR001715">
    <property type="entry name" value="CH_dom"/>
</dbReference>
<dbReference type="InterPro" id="IPR055251">
    <property type="entry name" value="SOS1_NGEF_PH"/>
</dbReference>
<gene>
    <name evidence="17" type="ORF">SNE40_000360</name>
</gene>
<name>A0AAN8KJJ3_PATCE</name>
<dbReference type="PROSITE" id="PS50003">
    <property type="entry name" value="PH_DOMAIN"/>
    <property type="match status" value="1"/>
</dbReference>
<dbReference type="Proteomes" id="UP001347796">
    <property type="component" value="Unassembled WGS sequence"/>
</dbReference>
<keyword evidence="8 9" id="KW-0727">SH2 domain</keyword>
<dbReference type="InterPro" id="IPR000980">
    <property type="entry name" value="SH2"/>
</dbReference>
<protein>
    <recommendedName>
        <fullName evidence="19">Guanine nucleotide exchange factor VAV2</fullName>
    </recommendedName>
</protein>
<dbReference type="GO" id="GO:0005737">
    <property type="term" value="C:cytoplasm"/>
    <property type="evidence" value="ECO:0007669"/>
    <property type="project" value="TreeGrafter"/>
</dbReference>
<keyword evidence="7" id="KW-0862">Zinc</keyword>
<accession>A0AAN8KJJ3</accession>
<dbReference type="PROSITE" id="PS50010">
    <property type="entry name" value="DH_2"/>
    <property type="match status" value="1"/>
</dbReference>
<dbReference type="InterPro" id="IPR001452">
    <property type="entry name" value="SH3_domain"/>
</dbReference>
<dbReference type="GO" id="GO:0016477">
    <property type="term" value="P:cell migration"/>
    <property type="evidence" value="ECO:0007669"/>
    <property type="project" value="TreeGrafter"/>
</dbReference>
<dbReference type="InterPro" id="IPR000219">
    <property type="entry name" value="DH_dom"/>
</dbReference>
<dbReference type="CDD" id="cd20810">
    <property type="entry name" value="C1_VAV"/>
    <property type="match status" value="1"/>
</dbReference>
<dbReference type="InterPro" id="IPR036872">
    <property type="entry name" value="CH_dom_sf"/>
</dbReference>
<evidence type="ECO:0000313" key="17">
    <source>
        <dbReference type="EMBL" id="KAK6194807.1"/>
    </source>
</evidence>
<dbReference type="Gene3D" id="2.30.30.40">
    <property type="entry name" value="SH3 Domains"/>
    <property type="match status" value="2"/>
</dbReference>
<keyword evidence="4" id="KW-0479">Metal-binding</keyword>
<dbReference type="SUPFAM" id="SSF50044">
    <property type="entry name" value="SH3-domain"/>
    <property type="match status" value="2"/>
</dbReference>
<evidence type="ECO:0000256" key="9">
    <source>
        <dbReference type="PROSITE-ProRule" id="PRU00191"/>
    </source>
</evidence>
<feature type="domain" description="DH" evidence="14">
    <location>
        <begin position="227"/>
        <end position="405"/>
    </location>
</feature>
<evidence type="ECO:0000259" key="12">
    <source>
        <dbReference type="PROSITE" id="PS50002"/>
    </source>
</evidence>
<dbReference type="Pfam" id="PF00307">
    <property type="entry name" value="CH"/>
    <property type="match status" value="1"/>
</dbReference>
<evidence type="ECO:0000256" key="1">
    <source>
        <dbReference type="ARBA" id="ARBA00022443"/>
    </source>
</evidence>
<dbReference type="PROSITE" id="PS00741">
    <property type="entry name" value="DH_1"/>
    <property type="match status" value="1"/>
</dbReference>
<dbReference type="SUPFAM" id="SSF48065">
    <property type="entry name" value="DBL homology domain (DH-domain)"/>
    <property type="match status" value="1"/>
</dbReference>
<dbReference type="Pfam" id="PF00018">
    <property type="entry name" value="SH3_1"/>
    <property type="match status" value="1"/>
</dbReference>
<feature type="domain" description="SH3" evidence="12">
    <location>
        <begin position="835"/>
        <end position="897"/>
    </location>
</feature>
<dbReference type="PROSITE" id="PS50002">
    <property type="entry name" value="SH3"/>
    <property type="match status" value="2"/>
</dbReference>
<dbReference type="PROSITE" id="PS50001">
    <property type="entry name" value="SH2"/>
    <property type="match status" value="1"/>
</dbReference>
<evidence type="ECO:0000259" key="13">
    <source>
        <dbReference type="PROSITE" id="PS50003"/>
    </source>
</evidence>
<dbReference type="CDD" id="cd21201">
    <property type="entry name" value="CH_VAV"/>
    <property type="match status" value="1"/>
</dbReference>
<evidence type="ECO:0000256" key="7">
    <source>
        <dbReference type="ARBA" id="ARBA00022833"/>
    </source>
</evidence>
<dbReference type="InterPro" id="IPR036860">
    <property type="entry name" value="SH2_dom_sf"/>
</dbReference>
<keyword evidence="6" id="KW-0863">Zinc-finger</keyword>
<dbReference type="Pfam" id="PF22697">
    <property type="entry name" value="SOS1_NGEF_PH"/>
    <property type="match status" value="1"/>
</dbReference>
<evidence type="ECO:0000259" key="15">
    <source>
        <dbReference type="PROSITE" id="PS50021"/>
    </source>
</evidence>
<dbReference type="CDD" id="cd00174">
    <property type="entry name" value="SH3"/>
    <property type="match status" value="1"/>
</dbReference>
<dbReference type="InterPro" id="IPR037832">
    <property type="entry name" value="PH_Vav"/>
</dbReference>
<dbReference type="Gene3D" id="1.20.900.10">
    <property type="entry name" value="Dbl homology (DH) domain"/>
    <property type="match status" value="1"/>
</dbReference>
<dbReference type="Gene3D" id="1.10.418.10">
    <property type="entry name" value="Calponin-like domain"/>
    <property type="match status" value="1"/>
</dbReference>
<dbReference type="InterPro" id="IPR035899">
    <property type="entry name" value="DBL_dom_sf"/>
</dbReference>
<keyword evidence="1 10" id="KW-0728">SH3 domain</keyword>
<dbReference type="SMART" id="SM00233">
    <property type="entry name" value="PH"/>
    <property type="match status" value="1"/>
</dbReference>
<dbReference type="Gene3D" id="3.30.60.20">
    <property type="match status" value="1"/>
</dbReference>
<keyword evidence="2" id="KW-0597">Phosphoprotein</keyword>
<feature type="domain" description="Calponin-homology (CH)" evidence="15">
    <location>
        <begin position="3"/>
        <end position="121"/>
    </location>
</feature>
<evidence type="ECO:0000259" key="11">
    <source>
        <dbReference type="PROSITE" id="PS50001"/>
    </source>
</evidence>
<dbReference type="Pfam" id="PF00017">
    <property type="entry name" value="SH2"/>
    <property type="match status" value="1"/>
</dbReference>
<evidence type="ECO:0000256" key="10">
    <source>
        <dbReference type="PROSITE-ProRule" id="PRU00192"/>
    </source>
</evidence>
<dbReference type="Pfam" id="PF00621">
    <property type="entry name" value="RhoGEF"/>
    <property type="match status" value="1"/>
</dbReference>
<dbReference type="InterPro" id="IPR001331">
    <property type="entry name" value="GDS_CDC24_CS"/>
</dbReference>
<evidence type="ECO:0000259" key="14">
    <source>
        <dbReference type="PROSITE" id="PS50010"/>
    </source>
</evidence>
<dbReference type="InterPro" id="IPR011993">
    <property type="entry name" value="PH-like_dom_sf"/>
</dbReference>
<dbReference type="SMART" id="SM00325">
    <property type="entry name" value="RhoGEF"/>
    <property type="match status" value="1"/>
</dbReference>
<proteinExistence type="predicted"/>
<dbReference type="SMART" id="SM00326">
    <property type="entry name" value="SH3"/>
    <property type="match status" value="2"/>
</dbReference>
<keyword evidence="18" id="KW-1185">Reference proteome</keyword>
<dbReference type="CDD" id="cd00160">
    <property type="entry name" value="RhoGEF"/>
    <property type="match status" value="1"/>
</dbReference>
<dbReference type="EMBL" id="JAZGQO010000001">
    <property type="protein sequence ID" value="KAK6194807.1"/>
    <property type="molecule type" value="Genomic_DNA"/>
</dbReference>
<dbReference type="InterPro" id="IPR002219">
    <property type="entry name" value="PKC_DAG/PE"/>
</dbReference>
<dbReference type="PROSITE" id="PS50081">
    <property type="entry name" value="ZF_DAG_PE_2"/>
    <property type="match status" value="1"/>
</dbReference>
<dbReference type="Gene3D" id="3.30.505.10">
    <property type="entry name" value="SH2 domain"/>
    <property type="match status" value="1"/>
</dbReference>
<evidence type="ECO:0000313" key="18">
    <source>
        <dbReference type="Proteomes" id="UP001347796"/>
    </source>
</evidence>
<feature type="domain" description="Phorbol-ester/DAG-type" evidence="16">
    <location>
        <begin position="551"/>
        <end position="601"/>
    </location>
</feature>
<evidence type="ECO:0000256" key="5">
    <source>
        <dbReference type="ARBA" id="ARBA00022737"/>
    </source>
</evidence>
<dbReference type="PANTHER" id="PTHR45818:SF3">
    <property type="entry name" value="PROTEIN VAV"/>
    <property type="match status" value="1"/>
</dbReference>
<evidence type="ECO:0000259" key="16">
    <source>
        <dbReference type="PROSITE" id="PS50081"/>
    </source>
</evidence>
<reference evidence="17 18" key="1">
    <citation type="submission" date="2024-01" db="EMBL/GenBank/DDBJ databases">
        <title>The genome of the rayed Mediterranean limpet Patella caerulea (Linnaeus, 1758).</title>
        <authorList>
            <person name="Anh-Thu Weber A."/>
            <person name="Halstead-Nussloch G."/>
        </authorList>
    </citation>
    <scope>NUCLEOTIDE SEQUENCE [LARGE SCALE GENOMIC DNA]</scope>
    <source>
        <strain evidence="17">AATW-2023a</strain>
        <tissue evidence="17">Whole specimen</tissue>
    </source>
</reference>
<feature type="domain" description="PH" evidence="13">
    <location>
        <begin position="438"/>
        <end position="544"/>
    </location>
</feature>
<dbReference type="PROSITE" id="PS50021">
    <property type="entry name" value="CH"/>
    <property type="match status" value="1"/>
</dbReference>
<dbReference type="SUPFAM" id="SSF47576">
    <property type="entry name" value="Calponin-homology domain, CH-domain"/>
    <property type="match status" value="1"/>
</dbReference>
<dbReference type="GO" id="GO:0005085">
    <property type="term" value="F:guanyl-nucleotide exchange factor activity"/>
    <property type="evidence" value="ECO:0007669"/>
    <property type="project" value="UniProtKB-KW"/>
</dbReference>
<evidence type="ECO:0000256" key="6">
    <source>
        <dbReference type="ARBA" id="ARBA00022771"/>
    </source>
</evidence>